<protein>
    <submittedName>
        <fullName evidence="1">Uncharacterized protein</fullName>
    </submittedName>
</protein>
<dbReference type="AlphaFoldDB" id="F8MIY0"/>
<reference evidence="2" key="1">
    <citation type="journal article" date="2011" name="Genetics">
        <title>Massive changes in genome architecture accompany the transition to self-fertility in the filamentous fungus Neurospora tetrasperma.</title>
        <authorList>
            <person name="Ellison C.E."/>
            <person name="Stajich J.E."/>
            <person name="Jacobson D.J."/>
            <person name="Natvig D.O."/>
            <person name="Lapidus A."/>
            <person name="Foster B."/>
            <person name="Aerts A."/>
            <person name="Riley R."/>
            <person name="Lindquist E.A."/>
            <person name="Grigoriev I.V."/>
            <person name="Taylor J.W."/>
        </authorList>
    </citation>
    <scope>NUCLEOTIDE SEQUENCE [LARGE SCALE GENOMIC DNA]</scope>
    <source>
        <strain evidence="2">FGSC 2508 / P0657</strain>
    </source>
</reference>
<gene>
    <name evidence="1" type="ORF">NEUTE1DRAFT_109336</name>
</gene>
<dbReference type="GeneID" id="20822448"/>
<dbReference type="Proteomes" id="UP000008065">
    <property type="component" value="Unassembled WGS sequence"/>
</dbReference>
<dbReference type="EMBL" id="GL891303">
    <property type="protein sequence ID" value="EGO59877.1"/>
    <property type="molecule type" value="Genomic_DNA"/>
</dbReference>
<dbReference type="KEGG" id="nte:NEUTE1DRAFT109336"/>
<evidence type="ECO:0000313" key="2">
    <source>
        <dbReference type="Proteomes" id="UP000008065"/>
    </source>
</evidence>
<accession>F8MIY0</accession>
<sequence>MKYSTGEQRRSCHTTQVINRSSSPIHLLISRSLALPKGVSDDFPTEFSQRLSKVGLRKKPNRAITYPGMYIADWVGSQMNGMSLGTEEDHFKADEALCPRK</sequence>
<evidence type="ECO:0000313" key="1">
    <source>
        <dbReference type="EMBL" id="EGO59877.1"/>
    </source>
</evidence>
<name>F8MIY0_NEUT8</name>
<dbReference type="VEuPathDB" id="FungiDB:NEUTE1DRAFT_109336"/>
<proteinExistence type="predicted"/>
<dbReference type="HOGENOM" id="CLU_2292435_0_0_1"/>
<dbReference type="RefSeq" id="XP_009850069.1">
    <property type="nucleotide sequence ID" value="XM_009851767.1"/>
</dbReference>
<keyword evidence="2" id="KW-1185">Reference proteome</keyword>
<organism evidence="1 2">
    <name type="scientific">Neurospora tetrasperma (strain FGSC 2508 / ATCC MYA-4615 / P0657)</name>
    <dbReference type="NCBI Taxonomy" id="510951"/>
    <lineage>
        <taxon>Eukaryota</taxon>
        <taxon>Fungi</taxon>
        <taxon>Dikarya</taxon>
        <taxon>Ascomycota</taxon>
        <taxon>Pezizomycotina</taxon>
        <taxon>Sordariomycetes</taxon>
        <taxon>Sordariomycetidae</taxon>
        <taxon>Sordariales</taxon>
        <taxon>Sordariaceae</taxon>
        <taxon>Neurospora</taxon>
    </lineage>
</organism>